<dbReference type="Gene3D" id="2.30.110.10">
    <property type="entry name" value="Electron Transport, Fmn-binding Protein, Chain A"/>
    <property type="match status" value="1"/>
</dbReference>
<evidence type="ECO:0000313" key="4">
    <source>
        <dbReference type="Proteomes" id="UP000199126"/>
    </source>
</evidence>
<name>A0A1H8UBM2_9EURY</name>
<dbReference type="GO" id="GO:0070967">
    <property type="term" value="F:coenzyme F420 binding"/>
    <property type="evidence" value="ECO:0007669"/>
    <property type="project" value="TreeGrafter"/>
</dbReference>
<reference evidence="4" key="1">
    <citation type="submission" date="2016-10" db="EMBL/GenBank/DDBJ databases">
        <authorList>
            <person name="Varghese N."/>
            <person name="Submissions S."/>
        </authorList>
    </citation>
    <scope>NUCLEOTIDE SEQUENCE [LARGE SCALE GENOMIC DNA]</scope>
    <source>
        <strain evidence="4">CGMCC 1.10121</strain>
    </source>
</reference>
<protein>
    <submittedName>
        <fullName evidence="3">Pyridoxamine 5'-phosphate oxidase</fullName>
    </submittedName>
</protein>
<dbReference type="PANTHER" id="PTHR35176:SF6">
    <property type="entry name" value="HEME OXYGENASE HI_0854-RELATED"/>
    <property type="match status" value="1"/>
</dbReference>
<evidence type="ECO:0000256" key="1">
    <source>
        <dbReference type="ARBA" id="ARBA00023002"/>
    </source>
</evidence>
<dbReference type="GO" id="GO:0005829">
    <property type="term" value="C:cytosol"/>
    <property type="evidence" value="ECO:0007669"/>
    <property type="project" value="TreeGrafter"/>
</dbReference>
<gene>
    <name evidence="3" type="ORF">SAMN04487948_11064</name>
</gene>
<feature type="domain" description="Pyridoxamine 5'-phosphate oxidase N-terminal" evidence="2">
    <location>
        <begin position="13"/>
        <end position="130"/>
    </location>
</feature>
<evidence type="ECO:0000313" key="3">
    <source>
        <dbReference type="EMBL" id="SEP00263.1"/>
    </source>
</evidence>
<keyword evidence="4" id="KW-1185">Reference proteome</keyword>
<dbReference type="PANTHER" id="PTHR35176">
    <property type="entry name" value="HEME OXYGENASE HI_0854-RELATED"/>
    <property type="match status" value="1"/>
</dbReference>
<evidence type="ECO:0000259" key="2">
    <source>
        <dbReference type="Pfam" id="PF01243"/>
    </source>
</evidence>
<organism evidence="3 4">
    <name type="scientific">Halogranum amylolyticum</name>
    <dbReference type="NCBI Taxonomy" id="660520"/>
    <lineage>
        <taxon>Archaea</taxon>
        <taxon>Methanobacteriati</taxon>
        <taxon>Methanobacteriota</taxon>
        <taxon>Stenosarchaea group</taxon>
        <taxon>Halobacteria</taxon>
        <taxon>Halobacteriales</taxon>
        <taxon>Haloferacaceae</taxon>
    </lineage>
</organism>
<sequence>MPRDYDKIALSDQKRAELLEEVPVMRFATVDADGLPHVVPVQFAEVEGAICFETDDDSIKTQNVRATGKAAAVVDAGGHDYIQHRGIMWRGDARVVDDRETIEKIERALFGTVKSIDGADGHDRVKIALDPRTEVTWDFRQLAP</sequence>
<dbReference type="SUPFAM" id="SSF50475">
    <property type="entry name" value="FMN-binding split barrel"/>
    <property type="match status" value="1"/>
</dbReference>
<dbReference type="AlphaFoldDB" id="A0A1H8UBM2"/>
<dbReference type="EMBL" id="FODV01000010">
    <property type="protein sequence ID" value="SEP00263.1"/>
    <property type="molecule type" value="Genomic_DNA"/>
</dbReference>
<keyword evidence="1" id="KW-0560">Oxidoreductase</keyword>
<dbReference type="RefSeq" id="WP_089826002.1">
    <property type="nucleotide sequence ID" value="NZ_FODV01000010.1"/>
</dbReference>
<dbReference type="InterPro" id="IPR052019">
    <property type="entry name" value="F420H2_bilvrd_red/Heme_oxyg"/>
</dbReference>
<dbReference type="InterPro" id="IPR012349">
    <property type="entry name" value="Split_barrel_FMN-bd"/>
</dbReference>
<accession>A0A1H8UBM2</accession>
<proteinExistence type="predicted"/>
<dbReference type="Pfam" id="PF01243">
    <property type="entry name" value="PNPOx_N"/>
    <property type="match status" value="1"/>
</dbReference>
<dbReference type="OrthoDB" id="10511at2157"/>
<dbReference type="InterPro" id="IPR011576">
    <property type="entry name" value="Pyridox_Oxase_N"/>
</dbReference>
<dbReference type="GO" id="GO:0016627">
    <property type="term" value="F:oxidoreductase activity, acting on the CH-CH group of donors"/>
    <property type="evidence" value="ECO:0007669"/>
    <property type="project" value="TreeGrafter"/>
</dbReference>
<dbReference type="Proteomes" id="UP000199126">
    <property type="component" value="Unassembled WGS sequence"/>
</dbReference>